<dbReference type="Proteomes" id="UP000034128">
    <property type="component" value="Unassembled WGS sequence"/>
</dbReference>
<organism evidence="1 2">
    <name type="scientific">candidate division WWE3 bacterium GW2011_GWA2_44_16</name>
    <dbReference type="NCBI Taxonomy" id="1619110"/>
    <lineage>
        <taxon>Bacteria</taxon>
        <taxon>Katanobacteria</taxon>
    </lineage>
</organism>
<dbReference type="EMBL" id="LCIA01000001">
    <property type="protein sequence ID" value="KKT45736.1"/>
    <property type="molecule type" value="Genomic_DNA"/>
</dbReference>
<dbReference type="InterPro" id="IPR036894">
    <property type="entry name" value="YbaB-like_sf"/>
</dbReference>
<dbReference type="SUPFAM" id="SSF82607">
    <property type="entry name" value="YbaB-like"/>
    <property type="match status" value="1"/>
</dbReference>
<protein>
    <recommendedName>
        <fullName evidence="3">Nucleoid-associated protein</fullName>
    </recommendedName>
</protein>
<sequence length="87" mass="10106">MFDKLKDMNNLRKAQGEIKKELETIFVQAEKGGYKLLVRGDKRFEKLELDGVEQKELRDLINDVLKDVDKKVEKQMRGRLSDLGLGI</sequence>
<accession>A0A0G1HEG1</accession>
<proteinExistence type="predicted"/>
<name>A0A0G1HEG1_UNCKA</name>
<dbReference type="AlphaFoldDB" id="A0A0G1HEG1"/>
<dbReference type="STRING" id="1619110.UW36_C0001G0034"/>
<evidence type="ECO:0000313" key="2">
    <source>
        <dbReference type="Proteomes" id="UP000034128"/>
    </source>
</evidence>
<reference evidence="1 2" key="1">
    <citation type="journal article" date="2015" name="Nature">
        <title>rRNA introns, odd ribosomes, and small enigmatic genomes across a large radiation of phyla.</title>
        <authorList>
            <person name="Brown C.T."/>
            <person name="Hug L.A."/>
            <person name="Thomas B.C."/>
            <person name="Sharon I."/>
            <person name="Castelle C.J."/>
            <person name="Singh A."/>
            <person name="Wilkins M.J."/>
            <person name="Williams K.H."/>
            <person name="Banfield J.F."/>
        </authorList>
    </citation>
    <scope>NUCLEOTIDE SEQUENCE [LARGE SCALE GENOMIC DNA]</scope>
</reference>
<gene>
    <name evidence="1" type="ORF">UW36_C0001G0034</name>
</gene>
<comment type="caution">
    <text evidence="1">The sequence shown here is derived from an EMBL/GenBank/DDBJ whole genome shotgun (WGS) entry which is preliminary data.</text>
</comment>
<evidence type="ECO:0008006" key="3">
    <source>
        <dbReference type="Google" id="ProtNLM"/>
    </source>
</evidence>
<evidence type="ECO:0000313" key="1">
    <source>
        <dbReference type="EMBL" id="KKT45736.1"/>
    </source>
</evidence>